<evidence type="ECO:0000256" key="2">
    <source>
        <dbReference type="ARBA" id="ARBA00004922"/>
    </source>
</evidence>
<comment type="subcellular location">
    <subcellularLocation>
        <location evidence="1">Golgi apparatus membrane</location>
        <topology evidence="1">Single-pass type II membrane protein</topology>
    </subcellularLocation>
    <subcellularLocation>
        <location evidence="12">Golgi apparatus</location>
        <location evidence="12">Golgi stack membrane</location>
        <topology evidence="12">Single-pass type II membrane protein</topology>
    </subcellularLocation>
</comment>
<dbReference type="GO" id="GO:0008417">
    <property type="term" value="F:fucosyltransferase activity"/>
    <property type="evidence" value="ECO:0007669"/>
    <property type="project" value="InterPro"/>
</dbReference>
<keyword evidence="16" id="KW-1185">Reference proteome</keyword>
<dbReference type="GO" id="GO:0032580">
    <property type="term" value="C:Golgi cisterna membrane"/>
    <property type="evidence" value="ECO:0007669"/>
    <property type="project" value="UniProtKB-SubCell"/>
</dbReference>
<reference evidence="15" key="1">
    <citation type="journal article" date="2023" name="G3 (Bethesda)">
        <title>A reference genome for the long-term kleptoplast-retaining sea slug Elysia crispata morphotype clarki.</title>
        <authorList>
            <person name="Eastman K.E."/>
            <person name="Pendleton A.L."/>
            <person name="Shaikh M.A."/>
            <person name="Suttiyut T."/>
            <person name="Ogas R."/>
            <person name="Tomko P."/>
            <person name="Gavelis G."/>
            <person name="Widhalm J.R."/>
            <person name="Wisecaver J.H."/>
        </authorList>
    </citation>
    <scope>NUCLEOTIDE SEQUENCE</scope>
    <source>
        <strain evidence="15">ECLA1</strain>
    </source>
</reference>
<dbReference type="FunFam" id="3.40.50.11660:FF:000002">
    <property type="entry name" value="Alpha-(1,3)-fucosyltransferase"/>
    <property type="match status" value="1"/>
</dbReference>
<comment type="pathway">
    <text evidence="2">Protein modification; protein glycosylation.</text>
</comment>
<dbReference type="PANTHER" id="PTHR48438:SF1">
    <property type="entry name" value="ALPHA-(1,3)-FUCOSYLTRANSFERASE C-RELATED"/>
    <property type="match status" value="1"/>
</dbReference>
<dbReference type="Pfam" id="PF00852">
    <property type="entry name" value="Glyco_transf_10"/>
    <property type="match status" value="1"/>
</dbReference>
<accession>A0AAE0ZQZ3</accession>
<dbReference type="GO" id="GO:0000139">
    <property type="term" value="C:Golgi membrane"/>
    <property type="evidence" value="ECO:0007669"/>
    <property type="project" value="UniProtKB-SubCell"/>
</dbReference>
<evidence type="ECO:0000313" key="16">
    <source>
        <dbReference type="Proteomes" id="UP001283361"/>
    </source>
</evidence>
<evidence type="ECO:0000256" key="6">
    <source>
        <dbReference type="ARBA" id="ARBA00022692"/>
    </source>
</evidence>
<feature type="domain" description="Fucosyltransferase N-terminal" evidence="14">
    <location>
        <begin position="75"/>
        <end position="185"/>
    </location>
</feature>
<keyword evidence="4 12" id="KW-0328">Glycosyltransferase</keyword>
<keyword evidence="11" id="KW-0325">Glycoprotein</keyword>
<evidence type="ECO:0000256" key="7">
    <source>
        <dbReference type="ARBA" id="ARBA00022968"/>
    </source>
</evidence>
<evidence type="ECO:0000313" key="15">
    <source>
        <dbReference type="EMBL" id="KAK3773688.1"/>
    </source>
</evidence>
<keyword evidence="10" id="KW-0472">Membrane</keyword>
<name>A0AAE0ZQZ3_9GAST</name>
<keyword evidence="6 12" id="KW-0812">Transmembrane</keyword>
<dbReference type="SUPFAM" id="SSF53756">
    <property type="entry name" value="UDP-Glycosyltransferase/glycogen phosphorylase"/>
    <property type="match status" value="1"/>
</dbReference>
<comment type="caution">
    <text evidence="15">The sequence shown here is derived from an EMBL/GenBank/DDBJ whole genome shotgun (WGS) entry which is preliminary data.</text>
</comment>
<evidence type="ECO:0000256" key="8">
    <source>
        <dbReference type="ARBA" id="ARBA00022989"/>
    </source>
</evidence>
<sequence length="415" mass="48478">MSFTLKFAYLRAPTFPGRKFRRVLKILAASVLFGFAVLLTLVSLERKCPPDGCRKSGEFIHRFPTRHHRPNSDVKRILRWTGFFEDTSWESTDDSYFAACKERRCTLTNDRNLLYQSDAVLFHVGALWNFWRGVSLPSRRYPYQTWILHNVEPPPRNPLDMSKFSGVFNWTAFYRRDSDVPVAYGGFTEYPRPPTLKVSKLAGPNWFLENNRFSAWMSSNCHDYNRRQVLVKRLKKLLGDDMDLYGSCGDKRCPETICYDTISNYKFFFTFENSNCRDYISEKFWAALQRRQVPVVMGGASAQDYHKIAPPHSFIHVDNFGSTEALVNHLREVGRNETAYNEYLAWSLQADIYSELPARRKWLCDLCAALHDRSRPAQVYDDVQGWVEDDICPMWSLSNQIWRFIDSLRIKLGLL</sequence>
<dbReference type="PANTHER" id="PTHR48438">
    <property type="entry name" value="ALPHA-(1,3)-FUCOSYLTRANSFERASE C-RELATED"/>
    <property type="match status" value="1"/>
</dbReference>
<evidence type="ECO:0000256" key="9">
    <source>
        <dbReference type="ARBA" id="ARBA00023034"/>
    </source>
</evidence>
<dbReference type="InterPro" id="IPR031481">
    <property type="entry name" value="Glyco_tran_10_N"/>
</dbReference>
<keyword evidence="8" id="KW-1133">Transmembrane helix</keyword>
<evidence type="ECO:0000256" key="1">
    <source>
        <dbReference type="ARBA" id="ARBA00004323"/>
    </source>
</evidence>
<evidence type="ECO:0000256" key="5">
    <source>
        <dbReference type="ARBA" id="ARBA00022679"/>
    </source>
</evidence>
<evidence type="ECO:0000256" key="11">
    <source>
        <dbReference type="ARBA" id="ARBA00023180"/>
    </source>
</evidence>
<evidence type="ECO:0000256" key="12">
    <source>
        <dbReference type="RuleBase" id="RU003832"/>
    </source>
</evidence>
<keyword evidence="7" id="KW-0735">Signal-anchor</keyword>
<dbReference type="AlphaFoldDB" id="A0AAE0ZQZ3"/>
<dbReference type="Proteomes" id="UP001283361">
    <property type="component" value="Unassembled WGS sequence"/>
</dbReference>
<dbReference type="InterPro" id="IPR055270">
    <property type="entry name" value="Glyco_tran_10_C"/>
</dbReference>
<evidence type="ECO:0000259" key="14">
    <source>
        <dbReference type="Pfam" id="PF17039"/>
    </source>
</evidence>
<proteinExistence type="inferred from homology"/>
<organism evidence="15 16">
    <name type="scientific">Elysia crispata</name>
    <name type="common">lettuce slug</name>
    <dbReference type="NCBI Taxonomy" id="231223"/>
    <lineage>
        <taxon>Eukaryota</taxon>
        <taxon>Metazoa</taxon>
        <taxon>Spiralia</taxon>
        <taxon>Lophotrochozoa</taxon>
        <taxon>Mollusca</taxon>
        <taxon>Gastropoda</taxon>
        <taxon>Heterobranchia</taxon>
        <taxon>Euthyneura</taxon>
        <taxon>Panpulmonata</taxon>
        <taxon>Sacoglossa</taxon>
        <taxon>Placobranchoidea</taxon>
        <taxon>Plakobranchidae</taxon>
        <taxon>Elysia</taxon>
    </lineage>
</organism>
<dbReference type="InterPro" id="IPR001503">
    <property type="entry name" value="Glyco_trans_10"/>
</dbReference>
<evidence type="ECO:0000256" key="3">
    <source>
        <dbReference type="ARBA" id="ARBA00008919"/>
    </source>
</evidence>
<dbReference type="Pfam" id="PF17039">
    <property type="entry name" value="Glyco_tran_10_N"/>
    <property type="match status" value="1"/>
</dbReference>
<protein>
    <recommendedName>
        <fullName evidence="12">Fucosyltransferase</fullName>
        <ecNumber evidence="12">2.4.1.-</ecNumber>
    </recommendedName>
</protein>
<evidence type="ECO:0000256" key="10">
    <source>
        <dbReference type="ARBA" id="ARBA00023136"/>
    </source>
</evidence>
<keyword evidence="9 12" id="KW-0333">Golgi apparatus</keyword>
<keyword evidence="5 12" id="KW-0808">Transferase</keyword>
<dbReference type="Gene3D" id="3.40.50.11660">
    <property type="entry name" value="Glycosyl transferase family 10, C-terminal domain"/>
    <property type="match status" value="1"/>
</dbReference>
<comment type="similarity">
    <text evidence="3 12">Belongs to the glycosyltransferase 10 family.</text>
</comment>
<gene>
    <name evidence="15" type="ORF">RRG08_001418</name>
</gene>
<evidence type="ECO:0000256" key="4">
    <source>
        <dbReference type="ARBA" id="ARBA00022676"/>
    </source>
</evidence>
<evidence type="ECO:0000259" key="13">
    <source>
        <dbReference type="Pfam" id="PF00852"/>
    </source>
</evidence>
<dbReference type="EMBL" id="JAWDGP010003518">
    <property type="protein sequence ID" value="KAK3773688.1"/>
    <property type="molecule type" value="Genomic_DNA"/>
</dbReference>
<feature type="domain" description="Fucosyltransferase C-terminal" evidence="13">
    <location>
        <begin position="211"/>
        <end position="386"/>
    </location>
</feature>
<dbReference type="InterPro" id="IPR038577">
    <property type="entry name" value="GT10-like_C_sf"/>
</dbReference>
<dbReference type="EC" id="2.4.1.-" evidence="12"/>